<dbReference type="Gramene" id="RZC51198">
    <property type="protein sequence ID" value="RZC51198"/>
    <property type="gene ID" value="C5167_019624"/>
</dbReference>
<keyword evidence="6" id="KW-1185">Reference proteome</keyword>
<evidence type="ECO:0000313" key="5">
    <source>
        <dbReference type="EMBL" id="RZC51198.1"/>
    </source>
</evidence>
<feature type="domain" description="Ribosomal eL28/Mak16" evidence="4">
    <location>
        <begin position="3"/>
        <end position="72"/>
    </location>
</feature>
<dbReference type="PANTHER" id="PTHR10544">
    <property type="entry name" value="60S RIBOSOMAL PROTEIN L28"/>
    <property type="match status" value="1"/>
</dbReference>
<dbReference type="GO" id="GO:0005840">
    <property type="term" value="C:ribosome"/>
    <property type="evidence" value="ECO:0007669"/>
    <property type="project" value="UniProtKB-KW"/>
</dbReference>
<dbReference type="InterPro" id="IPR002672">
    <property type="entry name" value="Ribosomal_eL28"/>
</dbReference>
<dbReference type="Gene3D" id="3.30.390.110">
    <property type="match status" value="1"/>
</dbReference>
<dbReference type="InterPro" id="IPR029004">
    <property type="entry name" value="Ribosomal_eL28/Mak16"/>
</dbReference>
<evidence type="ECO:0000313" key="6">
    <source>
        <dbReference type="Proteomes" id="UP000316621"/>
    </source>
</evidence>
<dbReference type="GO" id="GO:1990904">
    <property type="term" value="C:ribonucleoprotein complex"/>
    <property type="evidence" value="ECO:0007669"/>
    <property type="project" value="UniProtKB-KW"/>
</dbReference>
<accession>A0A4Y7IUN5</accession>
<evidence type="ECO:0000259" key="4">
    <source>
        <dbReference type="Pfam" id="PF01778"/>
    </source>
</evidence>
<keyword evidence="3" id="KW-0687">Ribonucleoprotein</keyword>
<dbReference type="GO" id="GO:0006412">
    <property type="term" value="P:translation"/>
    <property type="evidence" value="ECO:0007669"/>
    <property type="project" value="InterPro"/>
</dbReference>
<dbReference type="Gene3D" id="3.40.1010.20">
    <property type="entry name" value="4-hydroxy-3-methylbut-2-enyl diphosphate reductase, catalytic domain"/>
    <property type="match status" value="1"/>
</dbReference>
<proteinExistence type="inferred from homology"/>
<evidence type="ECO:0000256" key="1">
    <source>
        <dbReference type="ARBA" id="ARBA00007926"/>
    </source>
</evidence>
<comment type="similarity">
    <text evidence="1">Belongs to the eukaryotic ribosomal protein eL28 family.</text>
</comment>
<evidence type="ECO:0000256" key="2">
    <source>
        <dbReference type="ARBA" id="ARBA00022980"/>
    </source>
</evidence>
<dbReference type="EMBL" id="CM010716">
    <property type="protein sequence ID" value="RZC51198.1"/>
    <property type="molecule type" value="Genomic_DNA"/>
</dbReference>
<sequence length="226" mass="25644">MVQFSKEPNNLYNVNSFKHSANAKTVSVKLEKIEGVVLATTNPNKQKNPSSLVGKTIMKKKISRMAKVVAKLPHLSNLAYKQVALPDVEVGSYVLVRVGDGESRKSTTFKQERQDSMYRMGEGKVVPILVIEGWNLINTFHLQEIAELRGIPSYWMDSEASFTPFDFILDCRMYLLLYCSDFFESIDLNRQIVDDNEDNDDEHDDVEGSYNFNLVKFATLETVAST</sequence>
<evidence type="ECO:0000256" key="3">
    <source>
        <dbReference type="ARBA" id="ARBA00023274"/>
    </source>
</evidence>
<protein>
    <recommendedName>
        <fullName evidence="4">Ribosomal eL28/Mak16 domain-containing protein</fullName>
    </recommendedName>
</protein>
<dbReference type="STRING" id="3469.A0A4Y7IUN5"/>
<dbReference type="Proteomes" id="UP000316621">
    <property type="component" value="Chromosome 2"/>
</dbReference>
<gene>
    <name evidence="5" type="ORF">C5167_019624</name>
</gene>
<dbReference type="Pfam" id="PF01778">
    <property type="entry name" value="Ribosomal_L28e"/>
    <property type="match status" value="1"/>
</dbReference>
<name>A0A4Y7IUN5_PAPSO</name>
<dbReference type="AlphaFoldDB" id="A0A4Y7IUN5"/>
<dbReference type="GO" id="GO:0003735">
    <property type="term" value="F:structural constituent of ribosome"/>
    <property type="evidence" value="ECO:0007669"/>
    <property type="project" value="InterPro"/>
</dbReference>
<keyword evidence="2" id="KW-0689">Ribosomal protein</keyword>
<organism evidence="5 6">
    <name type="scientific">Papaver somniferum</name>
    <name type="common">Opium poppy</name>
    <dbReference type="NCBI Taxonomy" id="3469"/>
    <lineage>
        <taxon>Eukaryota</taxon>
        <taxon>Viridiplantae</taxon>
        <taxon>Streptophyta</taxon>
        <taxon>Embryophyta</taxon>
        <taxon>Tracheophyta</taxon>
        <taxon>Spermatophyta</taxon>
        <taxon>Magnoliopsida</taxon>
        <taxon>Ranunculales</taxon>
        <taxon>Papaveraceae</taxon>
        <taxon>Papaveroideae</taxon>
        <taxon>Papaver</taxon>
    </lineage>
</organism>
<reference evidence="5 6" key="1">
    <citation type="journal article" date="2018" name="Science">
        <title>The opium poppy genome and morphinan production.</title>
        <authorList>
            <person name="Guo L."/>
            <person name="Winzer T."/>
            <person name="Yang X."/>
            <person name="Li Y."/>
            <person name="Ning Z."/>
            <person name="He Z."/>
            <person name="Teodor R."/>
            <person name="Lu Y."/>
            <person name="Bowser T.A."/>
            <person name="Graham I.A."/>
            <person name="Ye K."/>
        </authorList>
    </citation>
    <scope>NUCLEOTIDE SEQUENCE [LARGE SCALE GENOMIC DNA]</scope>
    <source>
        <strain evidence="6">cv. HN1</strain>
        <tissue evidence="5">Leaves</tissue>
    </source>
</reference>